<proteinExistence type="predicted"/>
<dbReference type="AlphaFoldDB" id="A0A812NGW5"/>
<evidence type="ECO:0000313" key="3">
    <source>
        <dbReference type="EMBL" id="CAE7306430.1"/>
    </source>
</evidence>
<feature type="chain" id="PRO_5032392715" evidence="2">
    <location>
        <begin position="21"/>
        <end position="395"/>
    </location>
</feature>
<feature type="region of interest" description="Disordered" evidence="1">
    <location>
        <begin position="49"/>
        <end position="73"/>
    </location>
</feature>
<accession>A0A812NGW5</accession>
<keyword evidence="2" id="KW-0732">Signal</keyword>
<name>A0A812NGW5_9DINO</name>
<evidence type="ECO:0000313" key="4">
    <source>
        <dbReference type="Proteomes" id="UP000604046"/>
    </source>
</evidence>
<feature type="signal peptide" evidence="2">
    <location>
        <begin position="1"/>
        <end position="20"/>
    </location>
</feature>
<comment type="caution">
    <text evidence="3">The sequence shown here is derived from an EMBL/GenBank/DDBJ whole genome shotgun (WGS) entry which is preliminary data.</text>
</comment>
<dbReference type="EMBL" id="CAJNDS010002074">
    <property type="protein sequence ID" value="CAE7306430.1"/>
    <property type="molecule type" value="Genomic_DNA"/>
</dbReference>
<sequence>MAETPRPLLLLSLLVAWGRASPCEGPVCLDDTLGFTALVQTDQHYRRQRSLQAAGGNQSARQGALPGTGSPPVPDVRAAFAALGRDGRVLEIDKGSAWPSDHYKSYMPPYAEHIEGVQRFKGSYIAFSGAESDAGDLFIAALNGVAGSGRLGQGTGEVVKRVIVDSTLTHAGGFQISGDLLAIGAEAQCSPMQRVFGGCKHRSQVLFFDLSDPLNPVKLPTFIDRPGKTAGAVGIVRQANGKWLVMVGDGDNNNIDLYVEGEAGSFNLVASWGKQELLKDAGVEGGYKSYQNMNVLLQSDGQLFMVCTALSSMFMGSDYFDLFTVQPSDDGRATITMVDSKKATCHGCTFAAAAGIYVNPEDPSQLLGYASGWLPSSKSFSSVPVPGNTIFVNEF</sequence>
<gene>
    <name evidence="3" type="primary">ftsH</name>
    <name evidence="3" type="ORF">SNAT2548_LOCUS16104</name>
</gene>
<protein>
    <submittedName>
        <fullName evidence="3">FtsH protein</fullName>
    </submittedName>
</protein>
<dbReference type="OrthoDB" id="414022at2759"/>
<dbReference type="Proteomes" id="UP000604046">
    <property type="component" value="Unassembled WGS sequence"/>
</dbReference>
<keyword evidence="4" id="KW-1185">Reference proteome</keyword>
<reference evidence="3" key="1">
    <citation type="submission" date="2021-02" db="EMBL/GenBank/DDBJ databases">
        <authorList>
            <person name="Dougan E. K."/>
            <person name="Rhodes N."/>
            <person name="Thang M."/>
            <person name="Chan C."/>
        </authorList>
    </citation>
    <scope>NUCLEOTIDE SEQUENCE</scope>
</reference>
<evidence type="ECO:0000256" key="2">
    <source>
        <dbReference type="SAM" id="SignalP"/>
    </source>
</evidence>
<evidence type="ECO:0000256" key="1">
    <source>
        <dbReference type="SAM" id="MobiDB-lite"/>
    </source>
</evidence>
<organism evidence="3 4">
    <name type="scientific">Symbiodinium natans</name>
    <dbReference type="NCBI Taxonomy" id="878477"/>
    <lineage>
        <taxon>Eukaryota</taxon>
        <taxon>Sar</taxon>
        <taxon>Alveolata</taxon>
        <taxon>Dinophyceae</taxon>
        <taxon>Suessiales</taxon>
        <taxon>Symbiodiniaceae</taxon>
        <taxon>Symbiodinium</taxon>
    </lineage>
</organism>